<dbReference type="AlphaFoldDB" id="A0A066XJ78"/>
<organism evidence="1 2">
    <name type="scientific">Colletotrichum sublineola</name>
    <name type="common">Sorghum anthracnose fungus</name>
    <dbReference type="NCBI Taxonomy" id="1173701"/>
    <lineage>
        <taxon>Eukaryota</taxon>
        <taxon>Fungi</taxon>
        <taxon>Dikarya</taxon>
        <taxon>Ascomycota</taxon>
        <taxon>Pezizomycotina</taxon>
        <taxon>Sordariomycetes</taxon>
        <taxon>Hypocreomycetidae</taxon>
        <taxon>Glomerellales</taxon>
        <taxon>Glomerellaceae</taxon>
        <taxon>Colletotrichum</taxon>
        <taxon>Colletotrichum graminicola species complex</taxon>
    </lineage>
</organism>
<dbReference type="Proteomes" id="UP000027238">
    <property type="component" value="Unassembled WGS sequence"/>
</dbReference>
<keyword evidence="2" id="KW-1185">Reference proteome</keyword>
<dbReference type="eggNOG" id="ENOG502T4PE">
    <property type="taxonomic scope" value="Eukaryota"/>
</dbReference>
<name>A0A066XJ78_COLSU</name>
<dbReference type="HOGENOM" id="CLU_1250597_0_0_1"/>
<proteinExistence type="predicted"/>
<sequence length="221" mass="25128">MRYASVLTCVYGIPGANASNSTAECLVPSRLFRPELDTLFCQIGGATLENITGEDKLEPILQETRHLAVSGKKEYINLLAWILLFYFPKLETLSVIVDDLSPDSCFKSYFEAPKTRCKLHKIPGESVRAFVRGAKKSVDVGIPGPVHLFNSMRNYTYELEKLMAEHVEDMDSATRKSHQWWDNESNTVRKIKYSIQLFVEYTVDGAFRPNEFVEEDDTSTK</sequence>
<accession>A0A066XJ78</accession>
<evidence type="ECO:0000313" key="2">
    <source>
        <dbReference type="Proteomes" id="UP000027238"/>
    </source>
</evidence>
<comment type="caution">
    <text evidence="1">The sequence shown here is derived from an EMBL/GenBank/DDBJ whole genome shotgun (WGS) entry which is preliminary data.</text>
</comment>
<gene>
    <name evidence="1" type="ORF">CSUB01_01536</name>
</gene>
<dbReference type="OrthoDB" id="3473305at2759"/>
<protein>
    <submittedName>
        <fullName evidence="1">Uncharacterized protein</fullName>
    </submittedName>
</protein>
<dbReference type="EMBL" id="JMSE01000969">
    <property type="protein sequence ID" value="KDN66085.1"/>
    <property type="molecule type" value="Genomic_DNA"/>
</dbReference>
<reference evidence="2" key="1">
    <citation type="journal article" date="2014" name="Genome Announc.">
        <title>Draft genome sequence of Colletotrichum sublineola, a destructive pathogen of cultivated sorghum.</title>
        <authorList>
            <person name="Baroncelli R."/>
            <person name="Sanz-Martin J.M."/>
            <person name="Rech G.E."/>
            <person name="Sukno S.A."/>
            <person name="Thon M.R."/>
        </authorList>
    </citation>
    <scope>NUCLEOTIDE SEQUENCE [LARGE SCALE GENOMIC DNA]</scope>
    <source>
        <strain evidence="2">TX430BB</strain>
    </source>
</reference>
<evidence type="ECO:0000313" key="1">
    <source>
        <dbReference type="EMBL" id="KDN66085.1"/>
    </source>
</evidence>